<gene>
    <name evidence="2" type="ORF">PSN13_04630</name>
</gene>
<evidence type="ECO:0000313" key="3">
    <source>
        <dbReference type="Proteomes" id="UP000249419"/>
    </source>
</evidence>
<dbReference type="EMBL" id="PYAG01000033">
    <property type="protein sequence ID" value="RAO29436.1"/>
    <property type="molecule type" value="Genomic_DNA"/>
</dbReference>
<evidence type="ECO:0000256" key="1">
    <source>
        <dbReference type="SAM" id="MobiDB-lite"/>
    </source>
</evidence>
<dbReference type="AlphaFoldDB" id="A0A328NQ08"/>
<dbReference type="Proteomes" id="UP000249419">
    <property type="component" value="Unassembled WGS sequence"/>
</dbReference>
<proteinExistence type="predicted"/>
<protein>
    <submittedName>
        <fullName evidence="2">Uncharacterized protein</fullName>
    </submittedName>
</protein>
<evidence type="ECO:0000313" key="2">
    <source>
        <dbReference type="EMBL" id="RAO29436.1"/>
    </source>
</evidence>
<sequence length="83" mass="8791">MINSPVGATRLVVPVADNAPDVAGREPAGHRAAFDRPADDATEGRTRRSPSAELSATARPFLVPRVVTVCADVPGEVVGWTRW</sequence>
<organism evidence="2 3">
    <name type="scientific">Micromonospora saelicesensis</name>
    <dbReference type="NCBI Taxonomy" id="285676"/>
    <lineage>
        <taxon>Bacteria</taxon>
        <taxon>Bacillati</taxon>
        <taxon>Actinomycetota</taxon>
        <taxon>Actinomycetes</taxon>
        <taxon>Micromonosporales</taxon>
        <taxon>Micromonosporaceae</taxon>
        <taxon>Micromonospora</taxon>
    </lineage>
</organism>
<accession>A0A328NQ08</accession>
<feature type="region of interest" description="Disordered" evidence="1">
    <location>
        <begin position="20"/>
        <end position="55"/>
    </location>
</feature>
<comment type="caution">
    <text evidence="2">The sequence shown here is derived from an EMBL/GenBank/DDBJ whole genome shotgun (WGS) entry which is preliminary data.</text>
</comment>
<reference evidence="2 3" key="1">
    <citation type="submission" date="2018-03" db="EMBL/GenBank/DDBJ databases">
        <title>Defining the species Micromonospora saelicesensis and Micromonospora noduli under the framework of genomics.</title>
        <authorList>
            <person name="Riesco R."/>
            <person name="Trujillo M.E."/>
        </authorList>
    </citation>
    <scope>NUCLEOTIDE SEQUENCE [LARGE SCALE GENOMIC DNA]</scope>
    <source>
        <strain evidence="2 3">PSN13</strain>
    </source>
</reference>
<name>A0A328NQ08_9ACTN</name>
<feature type="compositionally biased region" description="Basic and acidic residues" evidence="1">
    <location>
        <begin position="23"/>
        <end position="46"/>
    </location>
</feature>